<protein>
    <submittedName>
        <fullName evidence="3">DUF4445 domain-containing protein</fullName>
    </submittedName>
</protein>
<dbReference type="EMBL" id="DTHS01000014">
    <property type="protein sequence ID" value="HHR48374.1"/>
    <property type="molecule type" value="Genomic_DNA"/>
</dbReference>
<sequence length="396" mass="44989">MRKTFLHFLAENGYYLNNFCGRGICQKCTIIFAGKKILACQTPIPKEKKKRLLKKIILNPQFLLFSAPKIPPVFYSAIDLGTTNIRISYLQRKRFVKKIFTNPHFLFGSDIFSRINNYHLLKRYPLKKYLRLSELKKAIVVGNPIMYHFLLNKVSLSLGKYPYKSLIPPKEVIYPIKNNKNIQMVPIISTFIGGDITAGILATNLHKRKSFSLLVDLGTNGEIVLGNKDKIFAVSCAAGPAFEERFHYYGAKIIAYLAHLLKEKILDKSGRLKKKDQLFSQKDIRELQLAKAAIASGILILSQIAQIPLSQIERIYLTGNFGAQIAVDDLYTIGLLPSELKGQLFIFPDLPLKGAEKILKENLLTECLNITNKAESFFLPEIKEFTEIFIKQIAFP</sequence>
<reference evidence="3" key="1">
    <citation type="journal article" date="2020" name="mSystems">
        <title>Genome- and Community-Level Interaction Insights into Carbon Utilization and Element Cycling Functions of Hydrothermarchaeota in Hydrothermal Sediment.</title>
        <authorList>
            <person name="Zhou Z."/>
            <person name="Liu Y."/>
            <person name="Xu W."/>
            <person name="Pan J."/>
            <person name="Luo Z.H."/>
            <person name="Li M."/>
        </authorList>
    </citation>
    <scope>NUCLEOTIDE SEQUENCE [LARGE SCALE GENOMIC DNA]</scope>
    <source>
        <strain evidence="3">SpSt-791</strain>
    </source>
</reference>
<dbReference type="Pfam" id="PF14574">
    <property type="entry name" value="RACo_C_ter"/>
    <property type="match status" value="2"/>
</dbReference>
<dbReference type="PANTHER" id="PTHR42895">
    <property type="entry name" value="IRON-SULFUR CLUSTER-BINDING PROTEIN-RELATED"/>
    <property type="match status" value="1"/>
</dbReference>
<dbReference type="InterPro" id="IPR036010">
    <property type="entry name" value="2Fe-2S_ferredoxin-like_sf"/>
</dbReference>
<proteinExistence type="predicted"/>
<dbReference type="AlphaFoldDB" id="A0A7V5XZC0"/>
<dbReference type="PANTHER" id="PTHR42895:SF1">
    <property type="entry name" value="IRON-SULFUR CLUSTER PROTEIN"/>
    <property type="match status" value="1"/>
</dbReference>
<gene>
    <name evidence="3" type="ORF">ENV79_01855</name>
</gene>
<dbReference type="Gene3D" id="3.30.420.480">
    <property type="entry name" value="Domain of unknown function (DUF4445)"/>
    <property type="match status" value="1"/>
</dbReference>
<dbReference type="InterPro" id="IPR052911">
    <property type="entry name" value="Corrinoid_activation_enz"/>
</dbReference>
<dbReference type="InterPro" id="IPR027980">
    <property type="entry name" value="RACo_C"/>
</dbReference>
<feature type="domain" description="RACo-like middle region" evidence="2">
    <location>
        <begin position="128"/>
        <end position="207"/>
    </location>
</feature>
<name>A0A7V5XZC0_UNCW3</name>
<dbReference type="GO" id="GO:0051536">
    <property type="term" value="F:iron-sulfur cluster binding"/>
    <property type="evidence" value="ECO:0007669"/>
    <property type="project" value="InterPro"/>
</dbReference>
<organism evidence="3">
    <name type="scientific">candidate division WOR-3 bacterium</name>
    <dbReference type="NCBI Taxonomy" id="2052148"/>
    <lineage>
        <taxon>Bacteria</taxon>
        <taxon>Bacteria division WOR-3</taxon>
    </lineage>
</organism>
<evidence type="ECO:0000259" key="2">
    <source>
        <dbReference type="Pfam" id="PF17651"/>
    </source>
</evidence>
<dbReference type="InterPro" id="IPR041414">
    <property type="entry name" value="Raco-like_middle"/>
</dbReference>
<dbReference type="SUPFAM" id="SSF54292">
    <property type="entry name" value="2Fe-2S ferredoxin-like"/>
    <property type="match status" value="1"/>
</dbReference>
<evidence type="ECO:0000259" key="1">
    <source>
        <dbReference type="Pfam" id="PF14574"/>
    </source>
</evidence>
<comment type="caution">
    <text evidence="3">The sequence shown here is derived from an EMBL/GenBank/DDBJ whole genome shotgun (WGS) entry which is preliminary data.</text>
</comment>
<evidence type="ECO:0000313" key="3">
    <source>
        <dbReference type="EMBL" id="HHR48374.1"/>
    </source>
</evidence>
<feature type="domain" description="RACo C-terminal" evidence="1">
    <location>
        <begin position="211"/>
        <end position="245"/>
    </location>
</feature>
<feature type="domain" description="RACo C-terminal" evidence="1">
    <location>
        <begin position="273"/>
        <end position="396"/>
    </location>
</feature>
<dbReference type="Pfam" id="PF17651">
    <property type="entry name" value="Raco_middle"/>
    <property type="match status" value="1"/>
</dbReference>
<accession>A0A7V5XZC0</accession>
<dbReference type="InterPro" id="IPR042259">
    <property type="entry name" value="Raco-like_middle_sf"/>
</dbReference>